<name>A0A833M1I9_9LEPT</name>
<organism evidence="1 2">
    <name type="scientific">Leptonema illini</name>
    <dbReference type="NCBI Taxonomy" id="183"/>
    <lineage>
        <taxon>Bacteria</taxon>
        <taxon>Pseudomonadati</taxon>
        <taxon>Spirochaetota</taxon>
        <taxon>Spirochaetia</taxon>
        <taxon>Leptospirales</taxon>
        <taxon>Leptospiraceae</taxon>
        <taxon>Leptonema</taxon>
    </lineage>
</organism>
<dbReference type="EMBL" id="WBUI01000009">
    <property type="protein sequence ID" value="KAB2932355.1"/>
    <property type="molecule type" value="Genomic_DNA"/>
</dbReference>
<evidence type="ECO:0000313" key="2">
    <source>
        <dbReference type="Proteomes" id="UP000460298"/>
    </source>
</evidence>
<dbReference type="AlphaFoldDB" id="A0A833M1I9"/>
<dbReference type="InterPro" id="IPR011990">
    <property type="entry name" value="TPR-like_helical_dom_sf"/>
</dbReference>
<dbReference type="Proteomes" id="UP000460298">
    <property type="component" value="Unassembled WGS sequence"/>
</dbReference>
<proteinExistence type="predicted"/>
<evidence type="ECO:0008006" key="3">
    <source>
        <dbReference type="Google" id="ProtNLM"/>
    </source>
</evidence>
<gene>
    <name evidence="1" type="ORF">F9K24_10530</name>
</gene>
<reference evidence="1 2" key="1">
    <citation type="submission" date="2019-10" db="EMBL/GenBank/DDBJ databases">
        <title>Extracellular Electron Transfer in a Candidatus Methanoperedens spp. Enrichment Culture.</title>
        <authorList>
            <person name="Berger S."/>
            <person name="Rangel Shaw D."/>
            <person name="Berben T."/>
            <person name="In 'T Zandt M."/>
            <person name="Frank J."/>
            <person name="Reimann J."/>
            <person name="Jetten M.S.M."/>
            <person name="Welte C.U."/>
        </authorList>
    </citation>
    <scope>NUCLEOTIDE SEQUENCE [LARGE SCALE GENOMIC DNA]</scope>
    <source>
        <strain evidence="1">SB12</strain>
    </source>
</reference>
<sequence length="146" mass="17289">MSSSEAQTNIEAEEYALLHELEDNRAALNCIRAGWYYFERRGDSQSAGRWFFRAVMSEPNVLHHRIELARFLSRDDRLVRSIEWWQGALRLALTLRASADELALIYFELAKLYRRTNRLERFHRYLHLSLKACPGYRPAQRLLDMA</sequence>
<dbReference type="Gene3D" id="1.25.40.10">
    <property type="entry name" value="Tetratricopeptide repeat domain"/>
    <property type="match status" value="1"/>
</dbReference>
<evidence type="ECO:0000313" key="1">
    <source>
        <dbReference type="EMBL" id="KAB2932355.1"/>
    </source>
</evidence>
<accession>A0A833M1I9</accession>
<protein>
    <recommendedName>
        <fullName evidence="3">Tetratricopeptide repeat protein</fullName>
    </recommendedName>
</protein>
<comment type="caution">
    <text evidence="1">The sequence shown here is derived from an EMBL/GenBank/DDBJ whole genome shotgun (WGS) entry which is preliminary data.</text>
</comment>
<dbReference type="SUPFAM" id="SSF48452">
    <property type="entry name" value="TPR-like"/>
    <property type="match status" value="1"/>
</dbReference>